<accession>A0A8H9J201</accession>
<dbReference type="InterPro" id="IPR013149">
    <property type="entry name" value="ADH-like_C"/>
</dbReference>
<dbReference type="GO" id="GO:0016491">
    <property type="term" value="F:oxidoreductase activity"/>
    <property type="evidence" value="ECO:0007669"/>
    <property type="project" value="UniProtKB-KW"/>
</dbReference>
<dbReference type="Pfam" id="PF08240">
    <property type="entry name" value="ADH_N"/>
    <property type="match status" value="1"/>
</dbReference>
<keyword evidence="3 5" id="KW-0862">Zinc</keyword>
<evidence type="ECO:0000256" key="1">
    <source>
        <dbReference type="ARBA" id="ARBA00001947"/>
    </source>
</evidence>
<dbReference type="OrthoDB" id="241504at2"/>
<dbReference type="InterPro" id="IPR036291">
    <property type="entry name" value="NAD(P)-bd_dom_sf"/>
</dbReference>
<evidence type="ECO:0000256" key="2">
    <source>
        <dbReference type="ARBA" id="ARBA00022723"/>
    </source>
</evidence>
<dbReference type="InterPro" id="IPR011032">
    <property type="entry name" value="GroES-like_sf"/>
</dbReference>
<dbReference type="Gene3D" id="3.40.50.720">
    <property type="entry name" value="NAD(P)-binding Rossmann-like Domain"/>
    <property type="match status" value="1"/>
</dbReference>
<dbReference type="InterPro" id="IPR020843">
    <property type="entry name" value="ER"/>
</dbReference>
<dbReference type="SUPFAM" id="SSF51735">
    <property type="entry name" value="NAD(P)-binding Rossmann-fold domains"/>
    <property type="match status" value="1"/>
</dbReference>
<keyword evidence="4" id="KW-0560">Oxidoreductase</keyword>
<feature type="domain" description="Enoyl reductase (ER)" evidence="6">
    <location>
        <begin position="8"/>
        <end position="338"/>
    </location>
</feature>
<dbReference type="SMART" id="SM00829">
    <property type="entry name" value="PKS_ER"/>
    <property type="match status" value="1"/>
</dbReference>
<dbReference type="Proteomes" id="UP000658656">
    <property type="component" value="Unassembled WGS sequence"/>
</dbReference>
<dbReference type="Gene3D" id="3.90.180.10">
    <property type="entry name" value="Medium-chain alcohol dehydrogenases, catalytic domain"/>
    <property type="match status" value="1"/>
</dbReference>
<evidence type="ECO:0000313" key="8">
    <source>
        <dbReference type="Proteomes" id="UP000658656"/>
    </source>
</evidence>
<protein>
    <submittedName>
        <fullName evidence="7">IMP dehydrogenase</fullName>
    </submittedName>
</protein>
<dbReference type="GO" id="GO:0008270">
    <property type="term" value="F:zinc ion binding"/>
    <property type="evidence" value="ECO:0007669"/>
    <property type="project" value="InterPro"/>
</dbReference>
<comment type="caution">
    <text evidence="7">The sequence shown here is derived from an EMBL/GenBank/DDBJ whole genome shotgun (WGS) entry which is preliminary data.</text>
</comment>
<reference evidence="7" key="2">
    <citation type="submission" date="2020-09" db="EMBL/GenBank/DDBJ databases">
        <authorList>
            <person name="Sun Q."/>
            <person name="Zhou Y."/>
        </authorList>
    </citation>
    <scope>NUCLEOTIDE SEQUENCE</scope>
    <source>
        <strain evidence="7">CGMCC 4.7679</strain>
    </source>
</reference>
<gene>
    <name evidence="7" type="ORF">GCM10017566_64390</name>
</gene>
<dbReference type="InterPro" id="IPR002328">
    <property type="entry name" value="ADH_Zn_CS"/>
</dbReference>
<keyword evidence="8" id="KW-1185">Reference proteome</keyword>
<evidence type="ECO:0000256" key="3">
    <source>
        <dbReference type="ARBA" id="ARBA00022833"/>
    </source>
</evidence>
<evidence type="ECO:0000313" key="7">
    <source>
        <dbReference type="EMBL" id="GHF81316.1"/>
    </source>
</evidence>
<dbReference type="PANTHER" id="PTHR42813:SF2">
    <property type="entry name" value="DEHYDROGENASE, ZINC-CONTAINING, PUTATIVE (AFU_ORTHOLOGUE AFUA_2G02810)-RELATED"/>
    <property type="match status" value="1"/>
</dbReference>
<proteinExistence type="inferred from homology"/>
<organism evidence="7 8">
    <name type="scientific">Amycolatopsis bartoniae</name>
    <dbReference type="NCBI Taxonomy" id="941986"/>
    <lineage>
        <taxon>Bacteria</taxon>
        <taxon>Bacillati</taxon>
        <taxon>Actinomycetota</taxon>
        <taxon>Actinomycetes</taxon>
        <taxon>Pseudonocardiales</taxon>
        <taxon>Pseudonocardiaceae</taxon>
        <taxon>Amycolatopsis</taxon>
    </lineage>
</organism>
<dbReference type="EMBL" id="BNAV01000014">
    <property type="protein sequence ID" value="GHF81316.1"/>
    <property type="molecule type" value="Genomic_DNA"/>
</dbReference>
<name>A0A8H9J201_9PSEU</name>
<dbReference type="AlphaFoldDB" id="A0A8H9J201"/>
<sequence length="341" mass="34602">MKAALLRGPGELVVEDVPDPRIEEPTDAVVRVLAAGICGTDLRGYAGLPGPVTGPRCGHEFVGVVEDVGADVTLRPGTTVVAPFVFADGTCLECEHGVPSSCRAGGMFGVAGDGGQAEAVRVPFADATLVPAAVDENDERLSALLALCDVMATGRHAARMTRIAPGASVAVIGDGAVGLCSVLAARQAGAEQVLLLGRHEDRVRIGRGFGATEVVSARGAEAVEAVRAATDGAGVDVVVDCVGEAGSLTTAIGIVRDGGALSPVGGLHAGLDLMACFLRNLTVAGGLAPARTYLPGLVEDVLAGRLDPSPVFDLSVPLGDIAKGYEAMRDRTATKTLVRIR</sequence>
<keyword evidence="2 5" id="KW-0479">Metal-binding</keyword>
<evidence type="ECO:0000259" key="6">
    <source>
        <dbReference type="SMART" id="SM00829"/>
    </source>
</evidence>
<comment type="cofactor">
    <cofactor evidence="1 5">
        <name>Zn(2+)</name>
        <dbReference type="ChEBI" id="CHEBI:29105"/>
    </cofactor>
</comment>
<dbReference type="InterPro" id="IPR013154">
    <property type="entry name" value="ADH-like_N"/>
</dbReference>
<dbReference type="SUPFAM" id="SSF50129">
    <property type="entry name" value="GroES-like"/>
    <property type="match status" value="1"/>
</dbReference>
<evidence type="ECO:0000256" key="4">
    <source>
        <dbReference type="ARBA" id="ARBA00023002"/>
    </source>
</evidence>
<dbReference type="PROSITE" id="PS00059">
    <property type="entry name" value="ADH_ZINC"/>
    <property type="match status" value="1"/>
</dbReference>
<dbReference type="PANTHER" id="PTHR42813">
    <property type="entry name" value="ZINC-TYPE ALCOHOL DEHYDROGENASE-LIKE"/>
    <property type="match status" value="1"/>
</dbReference>
<dbReference type="Pfam" id="PF00107">
    <property type="entry name" value="ADH_zinc_N"/>
    <property type="match status" value="1"/>
</dbReference>
<dbReference type="RefSeq" id="WP_145935721.1">
    <property type="nucleotide sequence ID" value="NZ_BNAV01000014.1"/>
</dbReference>
<comment type="similarity">
    <text evidence="5">Belongs to the zinc-containing alcohol dehydrogenase family.</text>
</comment>
<reference evidence="7" key="1">
    <citation type="journal article" date="2014" name="Int. J. Syst. Evol. Microbiol.">
        <title>Complete genome sequence of Corynebacterium casei LMG S-19264T (=DSM 44701T), isolated from a smear-ripened cheese.</title>
        <authorList>
            <consortium name="US DOE Joint Genome Institute (JGI-PGF)"/>
            <person name="Walter F."/>
            <person name="Albersmeier A."/>
            <person name="Kalinowski J."/>
            <person name="Ruckert C."/>
        </authorList>
    </citation>
    <scope>NUCLEOTIDE SEQUENCE</scope>
    <source>
        <strain evidence="7">CGMCC 4.7679</strain>
    </source>
</reference>
<evidence type="ECO:0000256" key="5">
    <source>
        <dbReference type="RuleBase" id="RU361277"/>
    </source>
</evidence>